<accession>A0A8E5MDD4</accession>
<keyword evidence="8" id="KW-1185">Reference proteome</keyword>
<keyword evidence="3 5" id="KW-0732">Signal</keyword>
<evidence type="ECO:0000256" key="1">
    <source>
        <dbReference type="ARBA" id="ARBA00004613"/>
    </source>
</evidence>
<dbReference type="GeneID" id="66061010"/>
<reference evidence="7" key="1">
    <citation type="submission" date="2020-03" db="EMBL/GenBank/DDBJ databases">
        <title>A mixture of massive structural variations and highly conserved coding sequences in Ustilaginoidea virens genome.</title>
        <authorList>
            <person name="Zhang K."/>
            <person name="Zhao Z."/>
            <person name="Zhang Z."/>
            <person name="Li Y."/>
            <person name="Hsiang T."/>
            <person name="Sun W."/>
        </authorList>
    </citation>
    <scope>NUCLEOTIDE SEQUENCE</scope>
    <source>
        <strain evidence="7">UV-8b</strain>
    </source>
</reference>
<proteinExistence type="predicted"/>
<gene>
    <name evidence="7" type="ORF">UV8b_00232</name>
</gene>
<evidence type="ECO:0000256" key="5">
    <source>
        <dbReference type="SAM" id="SignalP"/>
    </source>
</evidence>
<feature type="domain" description="AA1-like" evidence="6">
    <location>
        <begin position="42"/>
        <end position="169"/>
    </location>
</feature>
<dbReference type="AlphaFoldDB" id="A0A8E5MDD4"/>
<feature type="chain" id="PRO_5034915969" description="AA1-like domain-containing protein" evidence="5">
    <location>
        <begin position="17"/>
        <end position="185"/>
    </location>
</feature>
<evidence type="ECO:0000313" key="8">
    <source>
        <dbReference type="Proteomes" id="UP000027002"/>
    </source>
</evidence>
<dbReference type="InterPro" id="IPR032382">
    <property type="entry name" value="AltA1"/>
</dbReference>
<comment type="subcellular location">
    <subcellularLocation>
        <location evidence="1">Secreted</location>
    </subcellularLocation>
</comment>
<dbReference type="KEGG" id="uvi:66061010"/>
<organism evidence="7 8">
    <name type="scientific">Ustilaginoidea virens</name>
    <name type="common">Rice false smut fungus</name>
    <name type="synonym">Villosiclava virens</name>
    <dbReference type="NCBI Taxonomy" id="1159556"/>
    <lineage>
        <taxon>Eukaryota</taxon>
        <taxon>Fungi</taxon>
        <taxon>Dikarya</taxon>
        <taxon>Ascomycota</taxon>
        <taxon>Pezizomycotina</taxon>
        <taxon>Sordariomycetes</taxon>
        <taxon>Hypocreomycetidae</taxon>
        <taxon>Hypocreales</taxon>
        <taxon>Clavicipitaceae</taxon>
        <taxon>Ustilaginoidea</taxon>
    </lineage>
</organism>
<name>A0A8E5MDD4_USTVR</name>
<protein>
    <recommendedName>
        <fullName evidence="6">AA1-like domain-containing protein</fullName>
    </recommendedName>
</protein>
<evidence type="ECO:0000256" key="3">
    <source>
        <dbReference type="ARBA" id="ARBA00022729"/>
    </source>
</evidence>
<evidence type="ECO:0000313" key="7">
    <source>
        <dbReference type="EMBL" id="QUC15991.1"/>
    </source>
</evidence>
<dbReference type="Pfam" id="PF16541">
    <property type="entry name" value="AltA1"/>
    <property type="match status" value="1"/>
</dbReference>
<keyword evidence="2" id="KW-0964">Secreted</keyword>
<evidence type="ECO:0000256" key="2">
    <source>
        <dbReference type="ARBA" id="ARBA00022525"/>
    </source>
</evidence>
<dbReference type="GO" id="GO:0005576">
    <property type="term" value="C:extracellular region"/>
    <property type="evidence" value="ECO:0007669"/>
    <property type="project" value="UniProtKB-SubCell"/>
</dbReference>
<dbReference type="EMBL" id="CP072753">
    <property type="protein sequence ID" value="QUC15991.1"/>
    <property type="molecule type" value="Genomic_DNA"/>
</dbReference>
<keyword evidence="4" id="KW-1015">Disulfide bond</keyword>
<feature type="signal peptide" evidence="5">
    <location>
        <begin position="1"/>
        <end position="16"/>
    </location>
</feature>
<evidence type="ECO:0000259" key="6">
    <source>
        <dbReference type="Pfam" id="PF16541"/>
    </source>
</evidence>
<dbReference type="RefSeq" id="XP_042993664.1">
    <property type="nucleotide sequence ID" value="XM_043137730.1"/>
</dbReference>
<dbReference type="Proteomes" id="UP000027002">
    <property type="component" value="Chromosome 1"/>
</dbReference>
<evidence type="ECO:0000256" key="4">
    <source>
        <dbReference type="ARBA" id="ARBA00023157"/>
    </source>
</evidence>
<sequence>MLALASVMLLAGSALAAPAAVDARSTQPSCSDRATTVDQWSVKNFDFHASYTFSTPAHQNSQGYVYFTLENEALDFKTSCTGVSGQLQDFFYGQIVYNCTAPVGGNEASFTFSRPSNELKLTQTWTCADEGSRFWAQGAANLTLKCDDKTWTNPDWKMGQIYSSRTVSCDLVDATVPITSKQAVA</sequence>
<dbReference type="OrthoDB" id="3539798at2759"/>